<dbReference type="GO" id="GO:0046872">
    <property type="term" value="F:metal ion binding"/>
    <property type="evidence" value="ECO:0007669"/>
    <property type="project" value="UniProtKB-KW"/>
</dbReference>
<dbReference type="InterPro" id="IPR036866">
    <property type="entry name" value="RibonucZ/Hydroxyglut_hydro"/>
</dbReference>
<dbReference type="Gene3D" id="3.60.15.10">
    <property type="entry name" value="Ribonuclease Z/Hydroxyacylglutathione hydrolase-like"/>
    <property type="match status" value="1"/>
</dbReference>
<keyword evidence="3" id="KW-0378">Hydrolase</keyword>
<dbReference type="InterPro" id="IPR001279">
    <property type="entry name" value="Metallo-B-lactamas"/>
</dbReference>
<dbReference type="SUPFAM" id="SSF56281">
    <property type="entry name" value="Metallo-hydrolase/oxidoreductase"/>
    <property type="match status" value="1"/>
</dbReference>
<dbReference type="SMART" id="SM00849">
    <property type="entry name" value="Lactamase_B"/>
    <property type="match status" value="1"/>
</dbReference>
<feature type="domain" description="Metallo-beta-lactamase" evidence="5">
    <location>
        <begin position="13"/>
        <end position="193"/>
    </location>
</feature>
<evidence type="ECO:0000256" key="3">
    <source>
        <dbReference type="ARBA" id="ARBA00022801"/>
    </source>
</evidence>
<dbReference type="GO" id="GO:0016787">
    <property type="term" value="F:hydrolase activity"/>
    <property type="evidence" value="ECO:0007669"/>
    <property type="project" value="UniProtKB-KW"/>
</dbReference>
<keyword evidence="4" id="KW-0862">Zinc</keyword>
<evidence type="ECO:0000313" key="6">
    <source>
        <dbReference type="EMBL" id="VAW54949.1"/>
    </source>
</evidence>
<dbReference type="AlphaFoldDB" id="A0A3B0X0A5"/>
<protein>
    <submittedName>
        <fullName evidence="6">Hypothetical metal-binding enzyme, YcbL homolog</fullName>
    </submittedName>
</protein>
<evidence type="ECO:0000256" key="1">
    <source>
        <dbReference type="ARBA" id="ARBA00001947"/>
    </source>
</evidence>
<dbReference type="PANTHER" id="PTHR46233">
    <property type="entry name" value="HYDROXYACYLGLUTATHIONE HYDROLASE GLOC"/>
    <property type="match status" value="1"/>
</dbReference>
<evidence type="ECO:0000256" key="2">
    <source>
        <dbReference type="ARBA" id="ARBA00022723"/>
    </source>
</evidence>
<evidence type="ECO:0000256" key="4">
    <source>
        <dbReference type="ARBA" id="ARBA00022833"/>
    </source>
</evidence>
<reference evidence="6" key="1">
    <citation type="submission" date="2018-06" db="EMBL/GenBank/DDBJ databases">
        <authorList>
            <person name="Zhirakovskaya E."/>
        </authorList>
    </citation>
    <scope>NUCLEOTIDE SEQUENCE</scope>
</reference>
<proteinExistence type="predicted"/>
<comment type="cofactor">
    <cofactor evidence="1">
        <name>Zn(2+)</name>
        <dbReference type="ChEBI" id="CHEBI:29105"/>
    </cofactor>
</comment>
<organism evidence="6">
    <name type="scientific">hydrothermal vent metagenome</name>
    <dbReference type="NCBI Taxonomy" id="652676"/>
    <lineage>
        <taxon>unclassified sequences</taxon>
        <taxon>metagenomes</taxon>
        <taxon>ecological metagenomes</taxon>
    </lineage>
</organism>
<dbReference type="InterPro" id="IPR051453">
    <property type="entry name" value="MBL_Glyoxalase_II"/>
</dbReference>
<accession>A0A3B0X0A5</accession>
<sequence>MLQYQIIPVTHFQQNCSLLWCDQTLEAVLVDPGGDIKLLLSAVKKKQLNLKAIWLTHGHLDHVGGCAELLTHLHLPIIGPHKDDRFLIEALPEQCEMFGFSLVDDFNPNQWLDEDDELTLGNEVFTVLFSPGHTPGHIILKHDKQKLLWVGDVIFKHSIGRTDFPRGNHQALLSSINKQLLTLADDYHFIPGHGPESSIGEERLHNPFLT</sequence>
<dbReference type="PANTHER" id="PTHR46233:SF3">
    <property type="entry name" value="HYDROXYACYLGLUTATHIONE HYDROLASE GLOC"/>
    <property type="match status" value="1"/>
</dbReference>
<dbReference type="Pfam" id="PF00753">
    <property type="entry name" value="Lactamase_B"/>
    <property type="match status" value="1"/>
</dbReference>
<keyword evidence="2" id="KW-0479">Metal-binding</keyword>
<evidence type="ECO:0000259" key="5">
    <source>
        <dbReference type="SMART" id="SM00849"/>
    </source>
</evidence>
<dbReference type="EMBL" id="UOFF01000073">
    <property type="protein sequence ID" value="VAW54949.1"/>
    <property type="molecule type" value="Genomic_DNA"/>
</dbReference>
<gene>
    <name evidence="6" type="ORF">MNBD_GAMMA07-1202</name>
</gene>
<dbReference type="CDD" id="cd07737">
    <property type="entry name" value="YcbL-like_MBL-fold"/>
    <property type="match status" value="1"/>
</dbReference>
<name>A0A3B0X0A5_9ZZZZ</name>